<dbReference type="eggNOG" id="COG2185">
    <property type="taxonomic scope" value="Bacteria"/>
</dbReference>
<dbReference type="Proteomes" id="UP000010121">
    <property type="component" value="Unassembled WGS sequence"/>
</dbReference>
<organism evidence="2 3">
    <name type="scientific">Rhodobacter ferrooxidans</name>
    <dbReference type="NCBI Taxonomy" id="371731"/>
    <lineage>
        <taxon>Bacteria</taxon>
        <taxon>Pseudomonadati</taxon>
        <taxon>Pseudomonadota</taxon>
        <taxon>Alphaproteobacteria</taxon>
        <taxon>Rhodobacterales</taxon>
        <taxon>Rhodobacter group</taxon>
        <taxon>Rhodobacter</taxon>
    </lineage>
</organism>
<name>C8RYN2_9RHOB</name>
<dbReference type="GO" id="GO:0031419">
    <property type="term" value="F:cobalamin binding"/>
    <property type="evidence" value="ECO:0007669"/>
    <property type="project" value="InterPro"/>
</dbReference>
<dbReference type="Gene3D" id="3.40.50.280">
    <property type="entry name" value="Cobalamin-binding domain"/>
    <property type="match status" value="1"/>
</dbReference>
<evidence type="ECO:0000313" key="2">
    <source>
        <dbReference type="EMBL" id="EEW26220.1"/>
    </source>
</evidence>
<evidence type="ECO:0000313" key="3">
    <source>
        <dbReference type="Proteomes" id="UP000010121"/>
    </source>
</evidence>
<reference evidence="2 3" key="1">
    <citation type="submission" date="2009-08" db="EMBL/GenBank/DDBJ databases">
        <title>The draft genome of Rhodobacter sp. SW2.</title>
        <authorList>
            <consortium name="US DOE Joint Genome Institute (JGI-PGF)"/>
            <person name="Lucas S."/>
            <person name="Copeland A."/>
            <person name="Lapidus A."/>
            <person name="Glavina del Rio T."/>
            <person name="Tice H."/>
            <person name="Bruce D."/>
            <person name="Goodwin L."/>
            <person name="Pitluck S."/>
            <person name="Larimer F."/>
            <person name="Land M.L."/>
            <person name="Hauser L."/>
            <person name="Emerson D."/>
        </authorList>
    </citation>
    <scope>NUCLEOTIDE SEQUENCE [LARGE SCALE GENOMIC DNA]</scope>
    <source>
        <strain evidence="2 3">SW2</strain>
    </source>
</reference>
<feature type="domain" description="B12-binding" evidence="1">
    <location>
        <begin position="143"/>
        <end position="264"/>
    </location>
</feature>
<dbReference type="STRING" id="371731.Rsw2DRAFT_0910"/>
<proteinExistence type="predicted"/>
<dbReference type="PROSITE" id="PS51332">
    <property type="entry name" value="B12_BINDING"/>
    <property type="match status" value="1"/>
</dbReference>
<dbReference type="SUPFAM" id="SSF52242">
    <property type="entry name" value="Cobalamin (vitamin B12)-binding domain"/>
    <property type="match status" value="1"/>
</dbReference>
<evidence type="ECO:0000259" key="1">
    <source>
        <dbReference type="PROSITE" id="PS51332"/>
    </source>
</evidence>
<dbReference type="AlphaFoldDB" id="C8RYN2"/>
<dbReference type="EMBL" id="ACYY01000004">
    <property type="protein sequence ID" value="EEW26220.1"/>
    <property type="molecule type" value="Genomic_DNA"/>
</dbReference>
<sequence>MPNTLCLGVSIMHDRSSPQVTRRGGDGDGDVVSFSAQIMSMLAARSAQGCPVREAFVRLLVQAAVADSDAVMADLLKDLRRQRVSVVALADQYIPTAARCMGLAWLDDQLSWADVSLGSARLQAVLREVGAGWSADLADLPHRGSVLLVVPAQEQHTLGALVLVGQLRRLGVSVCLRIAPNRADLRQVLQAGRFDGVLISVACRETLEATAALVATIRGLGHGTAPVILGGAIVGRPGIDVPCLGADAVTSDLFAALQVCGLLSDARSARKRA</sequence>
<dbReference type="GO" id="GO:0046872">
    <property type="term" value="F:metal ion binding"/>
    <property type="evidence" value="ECO:0007669"/>
    <property type="project" value="InterPro"/>
</dbReference>
<keyword evidence="3" id="KW-1185">Reference proteome</keyword>
<gene>
    <name evidence="2" type="ORF">Rsw2DRAFT_0910</name>
</gene>
<dbReference type="InterPro" id="IPR006158">
    <property type="entry name" value="Cobalamin-bd"/>
</dbReference>
<comment type="caution">
    <text evidence="2">The sequence shown here is derived from an EMBL/GenBank/DDBJ whole genome shotgun (WGS) entry which is preliminary data.</text>
</comment>
<protein>
    <submittedName>
        <fullName evidence="2">Cobalamin B12-binding domain protein</fullName>
    </submittedName>
</protein>
<dbReference type="InterPro" id="IPR036724">
    <property type="entry name" value="Cobalamin-bd_sf"/>
</dbReference>
<accession>C8RYN2</accession>